<dbReference type="GO" id="GO:0004642">
    <property type="term" value="F:phosphoribosylformylglycinamidine synthase activity"/>
    <property type="evidence" value="ECO:0007669"/>
    <property type="project" value="InterPro"/>
</dbReference>
<dbReference type="InterPro" id="IPR010074">
    <property type="entry name" value="PRibForGlyAmidine_synth_PurL"/>
</dbReference>
<keyword evidence="5" id="KW-0658">Purine biosynthesis</keyword>
<organism evidence="11">
    <name type="scientific">marine metagenome</name>
    <dbReference type="NCBI Taxonomy" id="408172"/>
    <lineage>
        <taxon>unclassified sequences</taxon>
        <taxon>metagenomes</taxon>
        <taxon>ecological metagenomes</taxon>
    </lineage>
</organism>
<evidence type="ECO:0000256" key="2">
    <source>
        <dbReference type="ARBA" id="ARBA00022598"/>
    </source>
</evidence>
<dbReference type="InterPro" id="IPR041609">
    <property type="entry name" value="PurL_linker"/>
</dbReference>
<dbReference type="HAMAP" id="MF_00420">
    <property type="entry name" value="PurL_2"/>
    <property type="match status" value="1"/>
</dbReference>
<evidence type="ECO:0000259" key="10">
    <source>
        <dbReference type="Pfam" id="PF18072"/>
    </source>
</evidence>
<dbReference type="Gene3D" id="3.30.1330.10">
    <property type="entry name" value="PurM-like, N-terminal domain"/>
    <property type="match status" value="2"/>
</dbReference>
<evidence type="ECO:0000313" key="11">
    <source>
        <dbReference type="EMBL" id="SUZ83455.1"/>
    </source>
</evidence>
<evidence type="ECO:0000256" key="1">
    <source>
        <dbReference type="ARBA" id="ARBA00022490"/>
    </source>
</evidence>
<feature type="domain" description="PurM-like C-terminal" evidence="9">
    <location>
        <begin position="204"/>
        <end position="352"/>
    </location>
</feature>
<keyword evidence="6" id="KW-0067">ATP-binding</keyword>
<evidence type="ECO:0000256" key="6">
    <source>
        <dbReference type="ARBA" id="ARBA00022840"/>
    </source>
</evidence>
<gene>
    <name evidence="11" type="ORF">METZ01_LOCUS36309</name>
</gene>
<keyword evidence="1" id="KW-0963">Cytoplasm</keyword>
<keyword evidence="2" id="KW-0436">Ligase</keyword>
<dbReference type="PIRSF" id="PIRSF001587">
    <property type="entry name" value="FGAM_synthase_II"/>
    <property type="match status" value="1"/>
</dbReference>
<evidence type="ECO:0000256" key="3">
    <source>
        <dbReference type="ARBA" id="ARBA00022723"/>
    </source>
</evidence>
<accession>A0A381QVN5</accession>
<evidence type="ECO:0000256" key="7">
    <source>
        <dbReference type="ARBA" id="ARBA00022842"/>
    </source>
</evidence>
<dbReference type="PANTHER" id="PTHR43555:SF1">
    <property type="entry name" value="PHOSPHORIBOSYLFORMYLGLYCINAMIDINE SYNTHASE SUBUNIT PURL"/>
    <property type="match status" value="1"/>
</dbReference>
<evidence type="ECO:0000256" key="5">
    <source>
        <dbReference type="ARBA" id="ARBA00022755"/>
    </source>
</evidence>
<dbReference type="AlphaFoldDB" id="A0A381QVN5"/>
<feature type="domain" description="PurM-like N-terminal" evidence="8">
    <location>
        <begin position="71"/>
        <end position="185"/>
    </location>
</feature>
<dbReference type="InterPro" id="IPR036676">
    <property type="entry name" value="PurM-like_C_sf"/>
</dbReference>
<dbReference type="Gene3D" id="3.90.650.10">
    <property type="entry name" value="PurM-like C-terminal domain"/>
    <property type="match status" value="2"/>
</dbReference>
<dbReference type="CDD" id="cd02204">
    <property type="entry name" value="PurL_repeat2"/>
    <property type="match status" value="1"/>
</dbReference>
<feature type="domain" description="PurM-like N-terminal" evidence="8">
    <location>
        <begin position="435"/>
        <end position="553"/>
    </location>
</feature>
<evidence type="ECO:0000259" key="8">
    <source>
        <dbReference type="Pfam" id="PF00586"/>
    </source>
</evidence>
<sequence length="735" mass="78177">MVVTKETLDEIALTRAEYDLILERLDRGPNPVELGMFGALWSEHCGYKHSRPLLRLFSQQSKRVLSQTGAENAGAVDIGDGLAVVFKVESHNHPSAVEPLQGAATGVGGIVRDILAMGARPIALLNSLRFGPLDDPQNKYLFHGVVGGISWYGNCIGVPDVAGEICFDESYSQNPLVNAMCVGLIRADSIATSAASEVDNAMLLVGAGTGRDGIHGASGLASRAFGEEVELRPTVQVGNPFLEKVLIEACLEALDTGLVNAIQDLGAAGLTSAAVESVASGGRGIRLDISQVHQREEGMSPYEVMLSESQERMLLVVAPENVPAIKAVFDKWDVICREIGHVIGEQTAQVTVGPELVVDLPIGPLSEAPQYRLEGKPSDEDIRRLHLDLDSVTLPQDGPQEALLRLLASPNIANKESVYRQYDHQVQTNTVVGPGSDAAVLRIKGTKKAIAVAIDGNGRLCQLDPYQGGQIVVAEVCRNLSCSGALPLAVTDCLNFGSPEKPDIYYQLEQCIQGIAEASRKLEVPVVSGNVSLYNESRGQAIFPTPVVGGLGLLEDATKATRSAFAGEGLIVGLLGADTKGVDPHDLAGSEYLQRVHGRVEGSPKIDIDLEKRVQALCRDAIERGLITSAHDCSEGGLAVALAECSIKSGTGFTGDFSVDSRWDVTLFGERQSRIVVGLPEQSWDALARLASDSDVPTVKLGYTGGDRFRFNGLVDLPVSQISEVWNKGLEAASG</sequence>
<dbReference type="GO" id="GO:0006189">
    <property type="term" value="P:'de novo' IMP biosynthetic process"/>
    <property type="evidence" value="ECO:0007669"/>
    <property type="project" value="InterPro"/>
</dbReference>
<dbReference type="CDD" id="cd02203">
    <property type="entry name" value="PurL_repeat1"/>
    <property type="match status" value="1"/>
</dbReference>
<dbReference type="SUPFAM" id="SSF56042">
    <property type="entry name" value="PurM C-terminal domain-like"/>
    <property type="match status" value="2"/>
</dbReference>
<dbReference type="InterPro" id="IPR016188">
    <property type="entry name" value="PurM-like_N"/>
</dbReference>
<dbReference type="GO" id="GO:0046872">
    <property type="term" value="F:metal ion binding"/>
    <property type="evidence" value="ECO:0007669"/>
    <property type="project" value="UniProtKB-KW"/>
</dbReference>
<dbReference type="Pfam" id="PF02769">
    <property type="entry name" value="AIRS_C"/>
    <property type="match status" value="2"/>
</dbReference>
<feature type="domain" description="Phosphoribosylformylglycinamidine synthase linker" evidence="10">
    <location>
        <begin position="10"/>
        <end position="48"/>
    </location>
</feature>
<name>A0A381QVN5_9ZZZZ</name>
<dbReference type="NCBIfam" id="NF002290">
    <property type="entry name" value="PRK01213.1"/>
    <property type="match status" value="1"/>
</dbReference>
<dbReference type="Pfam" id="PF00586">
    <property type="entry name" value="AIRS"/>
    <property type="match status" value="2"/>
</dbReference>
<evidence type="ECO:0000259" key="9">
    <source>
        <dbReference type="Pfam" id="PF02769"/>
    </source>
</evidence>
<dbReference type="GO" id="GO:0005524">
    <property type="term" value="F:ATP binding"/>
    <property type="evidence" value="ECO:0007669"/>
    <property type="project" value="UniProtKB-KW"/>
</dbReference>
<dbReference type="SUPFAM" id="SSF55326">
    <property type="entry name" value="PurM N-terminal domain-like"/>
    <property type="match status" value="2"/>
</dbReference>
<proteinExistence type="inferred from homology"/>
<dbReference type="EMBL" id="UINC01001551">
    <property type="protein sequence ID" value="SUZ83455.1"/>
    <property type="molecule type" value="Genomic_DNA"/>
</dbReference>
<reference evidence="11" key="1">
    <citation type="submission" date="2018-05" db="EMBL/GenBank/DDBJ databases">
        <authorList>
            <person name="Lanie J.A."/>
            <person name="Ng W.-L."/>
            <person name="Kazmierczak K.M."/>
            <person name="Andrzejewski T.M."/>
            <person name="Davidsen T.M."/>
            <person name="Wayne K.J."/>
            <person name="Tettelin H."/>
            <person name="Glass J.I."/>
            <person name="Rusch D."/>
            <person name="Podicherti R."/>
            <person name="Tsui H.-C.T."/>
            <person name="Winkler M.E."/>
        </authorList>
    </citation>
    <scope>NUCLEOTIDE SEQUENCE</scope>
</reference>
<feature type="domain" description="PurM-like C-terminal" evidence="9">
    <location>
        <begin position="585"/>
        <end position="705"/>
    </location>
</feature>
<dbReference type="Pfam" id="PF18072">
    <property type="entry name" value="FGAR-AT_linker"/>
    <property type="match status" value="1"/>
</dbReference>
<dbReference type="PANTHER" id="PTHR43555">
    <property type="entry name" value="PHOSPHORIBOSYLFORMYLGLYCINAMIDINE SYNTHASE SUBUNIT PURL"/>
    <property type="match status" value="1"/>
</dbReference>
<evidence type="ECO:0008006" key="12">
    <source>
        <dbReference type="Google" id="ProtNLM"/>
    </source>
</evidence>
<dbReference type="InterPro" id="IPR036921">
    <property type="entry name" value="PurM-like_N_sf"/>
</dbReference>
<evidence type="ECO:0000256" key="4">
    <source>
        <dbReference type="ARBA" id="ARBA00022741"/>
    </source>
</evidence>
<dbReference type="FunFam" id="3.30.1330.10:FF:000004">
    <property type="entry name" value="Phosphoribosylformylglycinamidine synthase subunit PurL"/>
    <property type="match status" value="1"/>
</dbReference>
<dbReference type="NCBIfam" id="TIGR01736">
    <property type="entry name" value="FGAM_synth_II"/>
    <property type="match status" value="1"/>
</dbReference>
<dbReference type="InterPro" id="IPR010918">
    <property type="entry name" value="PurM-like_C_dom"/>
</dbReference>
<protein>
    <recommendedName>
        <fullName evidence="12">PurM-like N-terminal domain-containing protein</fullName>
    </recommendedName>
</protein>
<keyword evidence="3" id="KW-0479">Metal-binding</keyword>
<keyword evidence="7" id="KW-0460">Magnesium</keyword>
<keyword evidence="4" id="KW-0547">Nucleotide-binding</keyword>